<dbReference type="Proteomes" id="UP000607559">
    <property type="component" value="Unassembled WGS sequence"/>
</dbReference>
<accession>A0A8J2UBG3</accession>
<comment type="caution">
    <text evidence="1">The sequence shown here is derived from an EMBL/GenBank/DDBJ whole genome shotgun (WGS) entry which is preliminary data.</text>
</comment>
<dbReference type="RefSeq" id="WP_188930041.1">
    <property type="nucleotide sequence ID" value="NZ_BMJC01000001.1"/>
</dbReference>
<gene>
    <name evidence="1" type="ORF">GCM10011511_14720</name>
</gene>
<dbReference type="AlphaFoldDB" id="A0A8J2UBG3"/>
<evidence type="ECO:0000313" key="1">
    <source>
        <dbReference type="EMBL" id="GGA92385.1"/>
    </source>
</evidence>
<sequence length="150" mass="16583">MESKGLNITSFYQNQTILDAINNLLLHYKLKGKVSDTGISLDTLANAKELVLAFGDRLAPLVQKVEQHDEEPLVGTDIRLRNFAKSFVEAKGKKGRYSSSLFESNLSTLRSLLQDGSKSNPAEIINALSELRLLFEEQVSNDSKSIVGDI</sequence>
<name>A0A8J2UBG3_9BACT</name>
<proteinExistence type="predicted"/>
<protein>
    <submittedName>
        <fullName evidence="1">Uncharacterized protein</fullName>
    </submittedName>
</protein>
<organism evidence="1 2">
    <name type="scientific">Puia dinghuensis</name>
    <dbReference type="NCBI Taxonomy" id="1792502"/>
    <lineage>
        <taxon>Bacteria</taxon>
        <taxon>Pseudomonadati</taxon>
        <taxon>Bacteroidota</taxon>
        <taxon>Chitinophagia</taxon>
        <taxon>Chitinophagales</taxon>
        <taxon>Chitinophagaceae</taxon>
        <taxon>Puia</taxon>
    </lineage>
</organism>
<evidence type="ECO:0000313" key="2">
    <source>
        <dbReference type="Proteomes" id="UP000607559"/>
    </source>
</evidence>
<reference evidence="1" key="2">
    <citation type="submission" date="2020-09" db="EMBL/GenBank/DDBJ databases">
        <authorList>
            <person name="Sun Q."/>
            <person name="Zhou Y."/>
        </authorList>
    </citation>
    <scope>NUCLEOTIDE SEQUENCE</scope>
    <source>
        <strain evidence="1">CGMCC 1.15448</strain>
    </source>
</reference>
<reference evidence="1" key="1">
    <citation type="journal article" date="2014" name="Int. J. Syst. Evol. Microbiol.">
        <title>Complete genome sequence of Corynebacterium casei LMG S-19264T (=DSM 44701T), isolated from a smear-ripened cheese.</title>
        <authorList>
            <consortium name="US DOE Joint Genome Institute (JGI-PGF)"/>
            <person name="Walter F."/>
            <person name="Albersmeier A."/>
            <person name="Kalinowski J."/>
            <person name="Ruckert C."/>
        </authorList>
    </citation>
    <scope>NUCLEOTIDE SEQUENCE</scope>
    <source>
        <strain evidence="1">CGMCC 1.15448</strain>
    </source>
</reference>
<dbReference type="EMBL" id="BMJC01000001">
    <property type="protein sequence ID" value="GGA92385.1"/>
    <property type="molecule type" value="Genomic_DNA"/>
</dbReference>
<keyword evidence="2" id="KW-1185">Reference proteome</keyword>